<gene>
    <name evidence="1" type="ORF">LXN57_47635</name>
</gene>
<name>A0ABT0YHM1_9ACTN</name>
<protein>
    <submittedName>
        <fullName evidence="1">Uncharacterized protein</fullName>
    </submittedName>
</protein>
<organism evidence="1 2">
    <name type="scientific">Paractinoplanes hotanensis</name>
    <dbReference type="NCBI Taxonomy" id="2906497"/>
    <lineage>
        <taxon>Bacteria</taxon>
        <taxon>Bacillati</taxon>
        <taxon>Actinomycetota</taxon>
        <taxon>Actinomycetes</taxon>
        <taxon>Micromonosporales</taxon>
        <taxon>Micromonosporaceae</taxon>
        <taxon>Paractinoplanes</taxon>
    </lineage>
</organism>
<dbReference type="EMBL" id="JAMQOL010000117">
    <property type="protein sequence ID" value="MCM4085220.1"/>
    <property type="molecule type" value="Genomic_DNA"/>
</dbReference>
<keyword evidence="2" id="KW-1185">Reference proteome</keyword>
<dbReference type="RefSeq" id="WP_251804951.1">
    <property type="nucleotide sequence ID" value="NZ_JAMQOL010000117.1"/>
</dbReference>
<evidence type="ECO:0000313" key="2">
    <source>
        <dbReference type="Proteomes" id="UP001523216"/>
    </source>
</evidence>
<reference evidence="1 2" key="1">
    <citation type="submission" date="2022-06" db="EMBL/GenBank/DDBJ databases">
        <title>Actinoplanes abujensis sp. nov., isolated from Nigerian arid soil.</title>
        <authorList>
            <person name="Ding P."/>
        </authorList>
    </citation>
    <scope>NUCLEOTIDE SEQUENCE [LARGE SCALE GENOMIC DNA]</scope>
    <source>
        <strain evidence="2">TRM88002</strain>
    </source>
</reference>
<evidence type="ECO:0000313" key="1">
    <source>
        <dbReference type="EMBL" id="MCM4085220.1"/>
    </source>
</evidence>
<sequence>MSKSISGLPGLLLNKENHAAVSGGNLDREIADFLNAVANSVQLSELSSRLGIGEARLMNHFAFRAANASLATSDKCWIRPGIIAAQIAMLVDDDREVIPSYASLYYAAEALSESADDAFTDNSYIVADGVIETPEQFAARPPELKSLEAMGLRVVETDAGPQLQPDASF</sequence>
<comment type="caution">
    <text evidence="1">The sequence shown here is derived from an EMBL/GenBank/DDBJ whole genome shotgun (WGS) entry which is preliminary data.</text>
</comment>
<proteinExistence type="predicted"/>
<dbReference type="Proteomes" id="UP001523216">
    <property type="component" value="Unassembled WGS sequence"/>
</dbReference>
<accession>A0ABT0YHM1</accession>